<dbReference type="Proteomes" id="UP000013827">
    <property type="component" value="Unassembled WGS sequence"/>
</dbReference>
<dbReference type="RefSeq" id="XP_005761981.1">
    <property type="nucleotide sequence ID" value="XM_005761924.1"/>
</dbReference>
<dbReference type="Pfam" id="PF00481">
    <property type="entry name" value="PP2C"/>
    <property type="match status" value="1"/>
</dbReference>
<dbReference type="InterPro" id="IPR001932">
    <property type="entry name" value="PPM-type_phosphatase-like_dom"/>
</dbReference>
<dbReference type="EnsemblProtists" id="EOD09552">
    <property type="protein sequence ID" value="EOD09552"/>
    <property type="gene ID" value="EMIHUDRAFT_62011"/>
</dbReference>
<dbReference type="STRING" id="2903.R1BJA1"/>
<dbReference type="InterPro" id="IPR000222">
    <property type="entry name" value="PP2C_BS"/>
</dbReference>
<dbReference type="PROSITE" id="PS51746">
    <property type="entry name" value="PPM_2"/>
    <property type="match status" value="1"/>
</dbReference>
<keyword evidence="1" id="KW-0479">Metal-binding</keyword>
<evidence type="ECO:0000313" key="7">
    <source>
        <dbReference type="Proteomes" id="UP000013827"/>
    </source>
</evidence>
<dbReference type="GeneID" id="17255717"/>
<name>A0A0D3IE67_EMIH1</name>
<dbReference type="KEGG" id="ehx:EMIHUDRAFT_62011"/>
<proteinExistence type="inferred from homology"/>
<dbReference type="SUPFAM" id="SSF81606">
    <property type="entry name" value="PP2C-like"/>
    <property type="match status" value="1"/>
</dbReference>
<sequence length="312" mass="33728">MKLAKPRDEIRAQSVEKAAVLLRSGAASAQGPRRTMEDRHIAVDDGWLTSWRGKLCRLSGSETWPHSGFYGVFDGHAGVRAANIARGFLWNKIQPVLVERLRAGGSEELPPGELVAVVRRAFHATEEEVLSRAVAGRWVDGCTAITCLIHGHQLIVGNLGDSRAVLCRGTEADHKPGTPSEQARIVAAGGSVQYVFGVARLNGGLSLSRAFGDLPYKHLPKRGESGPLSSVPDVTVHELSPRDRFLVLACDGVFDLWTDQDVVRLVGEGLRRSGDSPTAAASHLARASLQHRFCSDNVTVVVVMLDWHASRA</sequence>
<reference evidence="7" key="1">
    <citation type="journal article" date="2013" name="Nature">
        <title>Pan genome of the phytoplankton Emiliania underpins its global distribution.</title>
        <authorList>
            <person name="Read B.A."/>
            <person name="Kegel J."/>
            <person name="Klute M.J."/>
            <person name="Kuo A."/>
            <person name="Lefebvre S.C."/>
            <person name="Maumus F."/>
            <person name="Mayer C."/>
            <person name="Miller J."/>
            <person name="Monier A."/>
            <person name="Salamov A."/>
            <person name="Young J."/>
            <person name="Aguilar M."/>
            <person name="Claverie J.M."/>
            <person name="Frickenhaus S."/>
            <person name="Gonzalez K."/>
            <person name="Herman E.K."/>
            <person name="Lin Y.C."/>
            <person name="Napier J."/>
            <person name="Ogata H."/>
            <person name="Sarno A.F."/>
            <person name="Shmutz J."/>
            <person name="Schroeder D."/>
            <person name="de Vargas C."/>
            <person name="Verret F."/>
            <person name="von Dassow P."/>
            <person name="Valentin K."/>
            <person name="Van de Peer Y."/>
            <person name="Wheeler G."/>
            <person name="Dacks J.B."/>
            <person name="Delwiche C.F."/>
            <person name="Dyhrman S.T."/>
            <person name="Glockner G."/>
            <person name="John U."/>
            <person name="Richards T."/>
            <person name="Worden A.Z."/>
            <person name="Zhang X."/>
            <person name="Grigoriev I.V."/>
            <person name="Allen A.E."/>
            <person name="Bidle K."/>
            <person name="Borodovsky M."/>
            <person name="Bowler C."/>
            <person name="Brownlee C."/>
            <person name="Cock J.M."/>
            <person name="Elias M."/>
            <person name="Gladyshev V.N."/>
            <person name="Groth M."/>
            <person name="Guda C."/>
            <person name="Hadaegh A."/>
            <person name="Iglesias-Rodriguez M.D."/>
            <person name="Jenkins J."/>
            <person name="Jones B.M."/>
            <person name="Lawson T."/>
            <person name="Leese F."/>
            <person name="Lindquist E."/>
            <person name="Lobanov A."/>
            <person name="Lomsadze A."/>
            <person name="Malik S.B."/>
            <person name="Marsh M.E."/>
            <person name="Mackinder L."/>
            <person name="Mock T."/>
            <person name="Mueller-Roeber B."/>
            <person name="Pagarete A."/>
            <person name="Parker M."/>
            <person name="Probert I."/>
            <person name="Quesneville H."/>
            <person name="Raines C."/>
            <person name="Rensing S.A."/>
            <person name="Riano-Pachon D.M."/>
            <person name="Richier S."/>
            <person name="Rokitta S."/>
            <person name="Shiraiwa Y."/>
            <person name="Soanes D.M."/>
            <person name="van der Giezen M."/>
            <person name="Wahlund T.M."/>
            <person name="Williams B."/>
            <person name="Wilson W."/>
            <person name="Wolfe G."/>
            <person name="Wurch L.L."/>
        </authorList>
    </citation>
    <scope>NUCLEOTIDE SEQUENCE</scope>
</reference>
<keyword evidence="3 4" id="KW-0904">Protein phosphatase</keyword>
<dbReference type="GO" id="GO:0046872">
    <property type="term" value="F:metal ion binding"/>
    <property type="evidence" value="ECO:0007669"/>
    <property type="project" value="UniProtKB-KW"/>
</dbReference>
<comment type="similarity">
    <text evidence="4">Belongs to the PP2C family.</text>
</comment>
<evidence type="ECO:0000256" key="3">
    <source>
        <dbReference type="ARBA" id="ARBA00022912"/>
    </source>
</evidence>
<keyword evidence="2 4" id="KW-0378">Hydrolase</keyword>
<dbReference type="InterPro" id="IPR036457">
    <property type="entry name" value="PPM-type-like_dom_sf"/>
</dbReference>
<dbReference type="SMART" id="SM00332">
    <property type="entry name" value="PP2Cc"/>
    <property type="match status" value="1"/>
</dbReference>
<dbReference type="CDD" id="cd00143">
    <property type="entry name" value="PP2Cc"/>
    <property type="match status" value="1"/>
</dbReference>
<keyword evidence="7" id="KW-1185">Reference proteome</keyword>
<protein>
    <recommendedName>
        <fullName evidence="5">PPM-type phosphatase domain-containing protein</fullName>
    </recommendedName>
</protein>
<dbReference type="GO" id="GO:0004722">
    <property type="term" value="F:protein serine/threonine phosphatase activity"/>
    <property type="evidence" value="ECO:0007669"/>
    <property type="project" value="InterPro"/>
</dbReference>
<evidence type="ECO:0000256" key="4">
    <source>
        <dbReference type="RuleBase" id="RU003465"/>
    </source>
</evidence>
<dbReference type="InterPro" id="IPR015655">
    <property type="entry name" value="PP2C"/>
</dbReference>
<dbReference type="eggNOG" id="KOG0698">
    <property type="taxonomic scope" value="Eukaryota"/>
</dbReference>
<evidence type="ECO:0000259" key="5">
    <source>
        <dbReference type="PROSITE" id="PS51746"/>
    </source>
</evidence>
<dbReference type="PANTHER" id="PTHR13832:SF827">
    <property type="entry name" value="PROTEIN PHOSPHATASE 1L"/>
    <property type="match status" value="1"/>
</dbReference>
<organism evidence="6 7">
    <name type="scientific">Emiliania huxleyi (strain CCMP1516)</name>
    <dbReference type="NCBI Taxonomy" id="280463"/>
    <lineage>
        <taxon>Eukaryota</taxon>
        <taxon>Haptista</taxon>
        <taxon>Haptophyta</taxon>
        <taxon>Prymnesiophyceae</taxon>
        <taxon>Isochrysidales</taxon>
        <taxon>Noelaerhabdaceae</taxon>
        <taxon>Emiliania</taxon>
    </lineage>
</organism>
<evidence type="ECO:0000256" key="2">
    <source>
        <dbReference type="ARBA" id="ARBA00022801"/>
    </source>
</evidence>
<dbReference type="OMA" id="HENLSWI"/>
<dbReference type="PROSITE" id="PS01032">
    <property type="entry name" value="PPM_1"/>
    <property type="match status" value="1"/>
</dbReference>
<feature type="domain" description="PPM-type phosphatase" evidence="5">
    <location>
        <begin position="23"/>
        <end position="305"/>
    </location>
</feature>
<dbReference type="PANTHER" id="PTHR13832">
    <property type="entry name" value="PROTEIN PHOSPHATASE 2C"/>
    <property type="match status" value="1"/>
</dbReference>
<dbReference type="PaxDb" id="2903-EOD09552"/>
<accession>A0A0D3IE67</accession>
<evidence type="ECO:0000313" key="6">
    <source>
        <dbReference type="EnsemblProtists" id="EOD09552"/>
    </source>
</evidence>
<dbReference type="Gene3D" id="3.60.40.10">
    <property type="entry name" value="PPM-type phosphatase domain"/>
    <property type="match status" value="1"/>
</dbReference>
<reference evidence="6" key="2">
    <citation type="submission" date="2024-10" db="UniProtKB">
        <authorList>
            <consortium name="EnsemblProtists"/>
        </authorList>
    </citation>
    <scope>IDENTIFICATION</scope>
</reference>
<dbReference type="HOGENOM" id="CLU_013173_4_1_1"/>
<dbReference type="AlphaFoldDB" id="A0A0D3IE67"/>
<evidence type="ECO:0000256" key="1">
    <source>
        <dbReference type="ARBA" id="ARBA00022723"/>
    </source>
</evidence>